<dbReference type="AlphaFoldDB" id="A0A101I821"/>
<comment type="caution">
    <text evidence="2">The sequence shown here is derived from an EMBL/GenBank/DDBJ whole genome shotgun (WGS) entry which is preliminary data.</text>
</comment>
<dbReference type="Pfam" id="PF18306">
    <property type="entry name" value="LDcluster4"/>
    <property type="match status" value="1"/>
</dbReference>
<dbReference type="EMBL" id="DQBS01000148">
    <property type="protein sequence ID" value="HCO70212.1"/>
    <property type="molecule type" value="Genomic_DNA"/>
</dbReference>
<reference evidence="2" key="1">
    <citation type="journal article" date="2015" name="MBio">
        <title>Genome-resolved metagenomic analysis reveals roles for candidate phyla and other microbial community members in biogeochemical transformations in oil reservoirs.</title>
        <authorList>
            <person name="Hu P."/>
            <person name="Tom L."/>
            <person name="Singh A."/>
            <person name="Thomas B.C."/>
            <person name="Baker B.J."/>
            <person name="Piceno Y.M."/>
            <person name="Andersen G.L."/>
            <person name="Banfield J.F."/>
        </authorList>
    </citation>
    <scope>NUCLEOTIDE SEQUENCE [LARGE SCALE GENOMIC DNA]</scope>
    <source>
        <strain evidence="2">46_70</strain>
    </source>
</reference>
<dbReference type="InterPro" id="IPR052341">
    <property type="entry name" value="LOG_family_nucleotidases"/>
</dbReference>
<organism evidence="2 3">
    <name type="scientific">Mesotoga infera</name>
    <dbReference type="NCBI Taxonomy" id="1236046"/>
    <lineage>
        <taxon>Bacteria</taxon>
        <taxon>Thermotogati</taxon>
        <taxon>Thermotogota</taxon>
        <taxon>Thermotogae</taxon>
        <taxon>Kosmotogales</taxon>
        <taxon>Kosmotogaceae</taxon>
        <taxon>Mesotoga</taxon>
    </lineage>
</organism>
<dbReference type="PANTHER" id="PTHR43393:SF3">
    <property type="entry name" value="LYSINE DECARBOXYLASE-LIKE PROTEIN"/>
    <property type="match status" value="1"/>
</dbReference>
<dbReference type="NCBIfam" id="TIGR00725">
    <property type="entry name" value="TIGR00725 family protein"/>
    <property type="match status" value="1"/>
</dbReference>
<proteinExistence type="predicted"/>
<sequence>MMLHVAVIGYSGSIDNSPVKELRSICEEVGKLLARHGHVVMTGGRDGVMELVSRAVSKEGGRVVGVLPAGDEGNNHNEVRIRTGMDFALRSLILTKSADVVISMGGQAGTLLEIISAYSYGRPVILLENTGGWTDRIRSVLIDDKYLDERKTVEIKVADSIEDLEKFIKEADNGKV</sequence>
<dbReference type="Proteomes" id="UP000055014">
    <property type="component" value="Unassembled WGS sequence"/>
</dbReference>
<reference evidence="3" key="2">
    <citation type="journal article" date="2015" name="MBio">
        <title>Genome-Resolved Metagenomic Analysis Reveals Roles for Candidate Phyla and Other Microbial Community Members in Biogeochemical Transformations in Oil Reservoirs.</title>
        <authorList>
            <person name="Hu P."/>
            <person name="Tom L."/>
            <person name="Singh A."/>
            <person name="Thomas B.C."/>
            <person name="Baker B.J."/>
            <person name="Piceno Y.M."/>
            <person name="Andersen G.L."/>
            <person name="Banfield J.F."/>
        </authorList>
    </citation>
    <scope>NUCLEOTIDE SEQUENCE [LARGE SCALE GENOMIC DNA]</scope>
</reference>
<dbReference type="PATRIC" id="fig|1236046.5.peg.17"/>
<gene>
    <name evidence="1" type="ORF">DIT26_06515</name>
    <name evidence="2" type="ORF">XE02_0556</name>
</gene>
<reference evidence="1 4" key="3">
    <citation type="journal article" date="2018" name="Nat. Biotechnol.">
        <title>A standardized bacterial taxonomy based on genome phylogeny substantially revises the tree of life.</title>
        <authorList>
            <person name="Parks D.H."/>
            <person name="Chuvochina M."/>
            <person name="Waite D.W."/>
            <person name="Rinke C."/>
            <person name="Skarshewski A."/>
            <person name="Chaumeil P.A."/>
            <person name="Hugenholtz P."/>
        </authorList>
    </citation>
    <scope>NUCLEOTIDE SEQUENCE [LARGE SCALE GENOMIC DNA]</scope>
    <source>
        <strain evidence="1">UBA9905</strain>
    </source>
</reference>
<dbReference type="InterPro" id="IPR041164">
    <property type="entry name" value="LDcluster4"/>
</dbReference>
<name>A0A101I821_9BACT</name>
<evidence type="ECO:0000313" key="1">
    <source>
        <dbReference type="EMBL" id="HCO70212.1"/>
    </source>
</evidence>
<evidence type="ECO:0000313" key="2">
    <source>
        <dbReference type="EMBL" id="KUK90426.1"/>
    </source>
</evidence>
<dbReference type="EMBL" id="LGGW01000035">
    <property type="protein sequence ID" value="KUK90426.1"/>
    <property type="molecule type" value="Genomic_DNA"/>
</dbReference>
<protein>
    <submittedName>
        <fullName evidence="2">TIGR00725 family protein</fullName>
    </submittedName>
</protein>
<dbReference type="PANTHER" id="PTHR43393">
    <property type="entry name" value="CYTOKININ RIBOSIDE 5'-MONOPHOSPHATE PHOSPHORIBOHYDROLASE"/>
    <property type="match status" value="1"/>
</dbReference>
<dbReference type="InterPro" id="IPR005268">
    <property type="entry name" value="CHP00725"/>
</dbReference>
<dbReference type="SUPFAM" id="SSF102405">
    <property type="entry name" value="MCP/YpsA-like"/>
    <property type="match status" value="1"/>
</dbReference>
<dbReference type="Proteomes" id="UP000264215">
    <property type="component" value="Unassembled WGS sequence"/>
</dbReference>
<evidence type="ECO:0000313" key="3">
    <source>
        <dbReference type="Proteomes" id="UP000055014"/>
    </source>
</evidence>
<accession>A0A101I821</accession>
<dbReference type="Gene3D" id="3.40.50.450">
    <property type="match status" value="1"/>
</dbReference>
<evidence type="ECO:0000313" key="4">
    <source>
        <dbReference type="Proteomes" id="UP000264215"/>
    </source>
</evidence>
<dbReference type="GO" id="GO:0005829">
    <property type="term" value="C:cytosol"/>
    <property type="evidence" value="ECO:0007669"/>
    <property type="project" value="TreeGrafter"/>
</dbReference>